<accession>A0ACB8N7C6</accession>
<gene>
    <name evidence="1" type="ORF">KPL71_004743</name>
</gene>
<sequence>MATQNDSTFREGQSTTRPPYFDGNDYLYWKTMMRIYLQALDYEIWEIVNDGPFMPLTKNEVGEDIPKPSRDWNEFEKRKASLNSKAMNALFCALDKKEFHRVSNCESANEIWHKLEVVYEGTNQVKESKISRTAIEEAKDLNVLPIDDLIGSLISYEEDLAAEKGHEEKKKNIALKASKRESDEESEMDDEELAMLARRFRKFYKKNNEQRKFRGYKNKKEKKEPITCYECKKPGHIRPECPLLNKLKKKAMVATWDDSDDETSDDDEQQEMTNLALMAIGRIM</sequence>
<proteinExistence type="predicted"/>
<evidence type="ECO:0000313" key="1">
    <source>
        <dbReference type="EMBL" id="KAH9794011.1"/>
    </source>
</evidence>
<keyword evidence="2" id="KW-1185">Reference proteome</keyword>
<name>A0ACB8N7C6_CITSI</name>
<comment type="caution">
    <text evidence="1">The sequence shown here is derived from an EMBL/GenBank/DDBJ whole genome shotgun (WGS) entry which is preliminary data.</text>
</comment>
<reference evidence="2" key="1">
    <citation type="journal article" date="2023" name="Hortic. Res.">
        <title>A chromosome-level phased genome enabling allele-level studies in sweet orange: a case study on citrus Huanglongbing tolerance.</title>
        <authorList>
            <person name="Wu B."/>
            <person name="Yu Q."/>
            <person name="Deng Z."/>
            <person name="Duan Y."/>
            <person name="Luo F."/>
            <person name="Gmitter F. Jr."/>
        </authorList>
    </citation>
    <scope>NUCLEOTIDE SEQUENCE [LARGE SCALE GENOMIC DNA]</scope>
    <source>
        <strain evidence="2">cv. Valencia</strain>
    </source>
</reference>
<organism evidence="1 2">
    <name type="scientific">Citrus sinensis</name>
    <name type="common">Sweet orange</name>
    <name type="synonym">Citrus aurantium var. sinensis</name>
    <dbReference type="NCBI Taxonomy" id="2711"/>
    <lineage>
        <taxon>Eukaryota</taxon>
        <taxon>Viridiplantae</taxon>
        <taxon>Streptophyta</taxon>
        <taxon>Embryophyta</taxon>
        <taxon>Tracheophyta</taxon>
        <taxon>Spermatophyta</taxon>
        <taxon>Magnoliopsida</taxon>
        <taxon>eudicotyledons</taxon>
        <taxon>Gunneridae</taxon>
        <taxon>Pentapetalae</taxon>
        <taxon>rosids</taxon>
        <taxon>malvids</taxon>
        <taxon>Sapindales</taxon>
        <taxon>Rutaceae</taxon>
        <taxon>Aurantioideae</taxon>
        <taxon>Citrus</taxon>
    </lineage>
</organism>
<dbReference type="Proteomes" id="UP000829398">
    <property type="component" value="Chromosome 2"/>
</dbReference>
<protein>
    <submittedName>
        <fullName evidence="1">Uncharacterized protein</fullName>
    </submittedName>
</protein>
<evidence type="ECO:0000313" key="2">
    <source>
        <dbReference type="Proteomes" id="UP000829398"/>
    </source>
</evidence>
<dbReference type="EMBL" id="CM039171">
    <property type="protein sequence ID" value="KAH9794011.1"/>
    <property type="molecule type" value="Genomic_DNA"/>
</dbReference>